<keyword evidence="10" id="KW-0378">Hydrolase</keyword>
<dbReference type="InterPro" id="IPR011527">
    <property type="entry name" value="ABC1_TM_dom"/>
</dbReference>
<dbReference type="InterPro" id="IPR003439">
    <property type="entry name" value="ABC_transporter-like_ATP-bd"/>
</dbReference>
<dbReference type="OrthoDB" id="846150at2"/>
<dbReference type="CDD" id="cd03228">
    <property type="entry name" value="ABCC_MRP_Like"/>
    <property type="match status" value="1"/>
</dbReference>
<dbReference type="EMBL" id="CP003620">
    <property type="protein sequence ID" value="AFZ14719.1"/>
    <property type="molecule type" value="Genomic_DNA"/>
</dbReference>
<dbReference type="STRING" id="1173022.Cri9333_3910"/>
<dbReference type="Proteomes" id="UP000010472">
    <property type="component" value="Chromosome"/>
</dbReference>
<feature type="transmembrane region" description="Helical" evidence="7">
    <location>
        <begin position="231"/>
        <end position="254"/>
    </location>
</feature>
<keyword evidence="11" id="KW-1185">Reference proteome</keyword>
<keyword evidence="3" id="KW-0547">Nucleotide-binding</keyword>
<keyword evidence="5 7" id="KW-1133">Transmembrane helix</keyword>
<feature type="transmembrane region" description="Helical" evidence="7">
    <location>
        <begin position="12"/>
        <end position="38"/>
    </location>
</feature>
<dbReference type="GO" id="GO:0140359">
    <property type="term" value="F:ABC-type transporter activity"/>
    <property type="evidence" value="ECO:0007669"/>
    <property type="project" value="InterPro"/>
</dbReference>
<dbReference type="Pfam" id="PF00664">
    <property type="entry name" value="ABC_membrane"/>
    <property type="match status" value="1"/>
</dbReference>
<dbReference type="PROSITE" id="PS00211">
    <property type="entry name" value="ABC_TRANSPORTER_1"/>
    <property type="match status" value="1"/>
</dbReference>
<reference evidence="10 11" key="1">
    <citation type="submission" date="2012-06" db="EMBL/GenBank/DDBJ databases">
        <title>Finished chromosome of genome of Crinalium epipsammum PCC 9333.</title>
        <authorList>
            <consortium name="US DOE Joint Genome Institute"/>
            <person name="Gugger M."/>
            <person name="Coursin T."/>
            <person name="Rippka R."/>
            <person name="Tandeau De Marsac N."/>
            <person name="Huntemann M."/>
            <person name="Wei C.-L."/>
            <person name="Han J."/>
            <person name="Detter J.C."/>
            <person name="Han C."/>
            <person name="Tapia R."/>
            <person name="Davenport K."/>
            <person name="Daligault H."/>
            <person name="Erkkila T."/>
            <person name="Gu W."/>
            <person name="Munk A.C.C."/>
            <person name="Teshima H."/>
            <person name="Xu Y."/>
            <person name="Chain P."/>
            <person name="Chen A."/>
            <person name="Krypides N."/>
            <person name="Mavromatis K."/>
            <person name="Markowitz V."/>
            <person name="Szeto E."/>
            <person name="Ivanova N."/>
            <person name="Mikhailova N."/>
            <person name="Ovchinnikova G."/>
            <person name="Pagani I."/>
            <person name="Pati A."/>
            <person name="Goodwin L."/>
            <person name="Peters L."/>
            <person name="Pitluck S."/>
            <person name="Woyke T."/>
            <person name="Kerfeld C."/>
        </authorList>
    </citation>
    <scope>NUCLEOTIDE SEQUENCE [LARGE SCALE GENOMIC DNA]</scope>
    <source>
        <strain evidence="10 11">PCC 9333</strain>
    </source>
</reference>
<gene>
    <name evidence="10" type="ORF">Cri9333_3910</name>
</gene>
<organism evidence="10 11">
    <name type="scientific">Crinalium epipsammum PCC 9333</name>
    <dbReference type="NCBI Taxonomy" id="1173022"/>
    <lineage>
        <taxon>Bacteria</taxon>
        <taxon>Bacillati</taxon>
        <taxon>Cyanobacteriota</taxon>
        <taxon>Cyanophyceae</taxon>
        <taxon>Gomontiellales</taxon>
        <taxon>Gomontiellaceae</taxon>
        <taxon>Crinalium</taxon>
    </lineage>
</organism>
<evidence type="ECO:0000256" key="7">
    <source>
        <dbReference type="SAM" id="Phobius"/>
    </source>
</evidence>
<dbReference type="Gene3D" id="1.20.1560.10">
    <property type="entry name" value="ABC transporter type 1, transmembrane domain"/>
    <property type="match status" value="1"/>
</dbReference>
<accession>K9W4J6</accession>
<dbReference type="SUPFAM" id="SSF52540">
    <property type="entry name" value="P-loop containing nucleoside triphosphate hydrolases"/>
    <property type="match status" value="1"/>
</dbReference>
<keyword evidence="2 7" id="KW-0812">Transmembrane</keyword>
<evidence type="ECO:0000259" key="8">
    <source>
        <dbReference type="PROSITE" id="PS50893"/>
    </source>
</evidence>
<evidence type="ECO:0000256" key="4">
    <source>
        <dbReference type="ARBA" id="ARBA00022840"/>
    </source>
</evidence>
<name>K9W4J6_9CYAN</name>
<dbReference type="InterPro" id="IPR005898">
    <property type="entry name" value="Cyc_pep_transpt_SyrD/YojI"/>
</dbReference>
<dbReference type="EC" id="3.6.3.44" evidence="10"/>
<dbReference type="SUPFAM" id="SSF90123">
    <property type="entry name" value="ABC transporter transmembrane region"/>
    <property type="match status" value="1"/>
</dbReference>
<evidence type="ECO:0000256" key="6">
    <source>
        <dbReference type="ARBA" id="ARBA00023136"/>
    </source>
</evidence>
<keyword evidence="4" id="KW-0067">ATP-binding</keyword>
<dbReference type="GO" id="GO:0005886">
    <property type="term" value="C:plasma membrane"/>
    <property type="evidence" value="ECO:0007669"/>
    <property type="project" value="UniProtKB-SubCell"/>
</dbReference>
<dbReference type="InterPro" id="IPR027417">
    <property type="entry name" value="P-loop_NTPase"/>
</dbReference>
<dbReference type="PANTHER" id="PTHR24221:SF654">
    <property type="entry name" value="ATP-BINDING CASSETTE SUB-FAMILY B MEMBER 6"/>
    <property type="match status" value="1"/>
</dbReference>
<dbReference type="GO" id="GO:1904680">
    <property type="term" value="F:peptide transmembrane transporter activity"/>
    <property type="evidence" value="ECO:0007669"/>
    <property type="project" value="InterPro"/>
</dbReference>
<sequence>MNLLQLLLRTSWVSVTSAIIAALISGVSSTGLIALINLSLNNSKLPITSLAWAFAACCLLLLISTAASLIAIAYLSQQVIFKLWIDLNRRILASPLRRIEEIGSPRLLATLTEDIEAISQAAIAISNISVNVAAIVACLIYLCWLSIPVFLSMLACLLLGIFSYQLIATSGNNALKLAREQQDKLFHHFQTTTQGIKELKLHQQRREEFFLKDLQTTATSFKKYRFHGMTIFAIAGSWGLVLFFIPLGFIVFGLPQITTISTSVLSGYALTILFIILPLRNILDSLPQLITANISLAKVESLGLSLAAETNQPNLNSPIQPSVSWKRLELIGVTHAYRGEKDNTFILGAINLNFYPGEIVFIVGGNGSGKSTLVKLITGLYIPETGEIKFDNVAITEHQREWYRQQFSVVFSDFYLFENLLGLDSINLDTTTQEYLIKLQLDHKVEVKDGMLSTTALSQGQRKRLALLTAYLENRPIYIFDEWASDQDPVFKEIFYTQLLPELREKGKTVIVVSHDDRYFHLADRVIKLDYGQVQHDN</sequence>
<evidence type="ECO:0000313" key="11">
    <source>
        <dbReference type="Proteomes" id="UP000010472"/>
    </source>
</evidence>
<dbReference type="InterPro" id="IPR039421">
    <property type="entry name" value="Type_1_exporter"/>
</dbReference>
<dbReference type="RefSeq" id="WP_015204819.1">
    <property type="nucleotide sequence ID" value="NC_019753.1"/>
</dbReference>
<feature type="transmembrane region" description="Helical" evidence="7">
    <location>
        <begin position="260"/>
        <end position="279"/>
    </location>
</feature>
<dbReference type="InterPro" id="IPR003593">
    <property type="entry name" value="AAA+_ATPase"/>
</dbReference>
<dbReference type="GO" id="GO:0015833">
    <property type="term" value="P:peptide transport"/>
    <property type="evidence" value="ECO:0007669"/>
    <property type="project" value="InterPro"/>
</dbReference>
<evidence type="ECO:0000313" key="10">
    <source>
        <dbReference type="EMBL" id="AFZ14719.1"/>
    </source>
</evidence>
<feature type="domain" description="ABC transporter" evidence="8">
    <location>
        <begin position="328"/>
        <end position="538"/>
    </location>
</feature>
<proteinExistence type="predicted"/>
<dbReference type="NCBIfam" id="TIGR01194">
    <property type="entry name" value="cyc_pep_trnsptr"/>
    <property type="match status" value="1"/>
</dbReference>
<dbReference type="KEGG" id="cep:Cri9333_3910"/>
<dbReference type="GO" id="GO:0016887">
    <property type="term" value="F:ATP hydrolysis activity"/>
    <property type="evidence" value="ECO:0007669"/>
    <property type="project" value="InterPro"/>
</dbReference>
<dbReference type="AlphaFoldDB" id="K9W4J6"/>
<feature type="transmembrane region" description="Helical" evidence="7">
    <location>
        <begin position="148"/>
        <end position="167"/>
    </location>
</feature>
<dbReference type="Gene3D" id="3.40.50.300">
    <property type="entry name" value="P-loop containing nucleotide triphosphate hydrolases"/>
    <property type="match status" value="1"/>
</dbReference>
<dbReference type="InterPro" id="IPR036640">
    <property type="entry name" value="ABC1_TM_sf"/>
</dbReference>
<dbReference type="PROSITE" id="PS50929">
    <property type="entry name" value="ABC_TM1F"/>
    <property type="match status" value="1"/>
</dbReference>
<protein>
    <submittedName>
        <fullName evidence="10">Cyclic peptide transporter</fullName>
        <ecNumber evidence="10">3.6.3.44</ecNumber>
    </submittedName>
</protein>
<keyword evidence="6 7" id="KW-0472">Membrane</keyword>
<evidence type="ECO:0000256" key="5">
    <source>
        <dbReference type="ARBA" id="ARBA00022989"/>
    </source>
</evidence>
<dbReference type="PANTHER" id="PTHR24221">
    <property type="entry name" value="ATP-BINDING CASSETTE SUB-FAMILY B"/>
    <property type="match status" value="1"/>
</dbReference>
<dbReference type="InterPro" id="IPR017871">
    <property type="entry name" value="ABC_transporter-like_CS"/>
</dbReference>
<dbReference type="SMART" id="SM00382">
    <property type="entry name" value="AAA"/>
    <property type="match status" value="1"/>
</dbReference>
<evidence type="ECO:0000256" key="2">
    <source>
        <dbReference type="ARBA" id="ARBA00022692"/>
    </source>
</evidence>
<dbReference type="eggNOG" id="COG4615">
    <property type="taxonomic scope" value="Bacteria"/>
</dbReference>
<evidence type="ECO:0000259" key="9">
    <source>
        <dbReference type="PROSITE" id="PS50929"/>
    </source>
</evidence>
<dbReference type="Pfam" id="PF00005">
    <property type="entry name" value="ABC_tran"/>
    <property type="match status" value="1"/>
</dbReference>
<feature type="transmembrane region" description="Helical" evidence="7">
    <location>
        <begin position="50"/>
        <end position="75"/>
    </location>
</feature>
<feature type="domain" description="ABC transmembrane type-1" evidence="9">
    <location>
        <begin position="12"/>
        <end position="291"/>
    </location>
</feature>
<feature type="transmembrane region" description="Helical" evidence="7">
    <location>
        <begin position="121"/>
        <end position="142"/>
    </location>
</feature>
<comment type="subcellular location">
    <subcellularLocation>
        <location evidence="1">Cell membrane</location>
        <topology evidence="1">Multi-pass membrane protein</topology>
    </subcellularLocation>
</comment>
<evidence type="ECO:0000256" key="3">
    <source>
        <dbReference type="ARBA" id="ARBA00022741"/>
    </source>
</evidence>
<dbReference type="GO" id="GO:0005524">
    <property type="term" value="F:ATP binding"/>
    <property type="evidence" value="ECO:0007669"/>
    <property type="project" value="UniProtKB-KW"/>
</dbReference>
<evidence type="ECO:0000256" key="1">
    <source>
        <dbReference type="ARBA" id="ARBA00004651"/>
    </source>
</evidence>
<dbReference type="HOGENOM" id="CLU_023671_1_0_3"/>
<dbReference type="PROSITE" id="PS50893">
    <property type="entry name" value="ABC_TRANSPORTER_2"/>
    <property type="match status" value="1"/>
</dbReference>
<dbReference type="GO" id="GO:0034040">
    <property type="term" value="F:ATPase-coupled lipid transmembrane transporter activity"/>
    <property type="evidence" value="ECO:0007669"/>
    <property type="project" value="TreeGrafter"/>
</dbReference>
<dbReference type="PATRIC" id="fig|1173022.3.peg.4216"/>